<reference evidence="1 2" key="1">
    <citation type="submission" date="2014-06" db="EMBL/GenBank/DDBJ databases">
        <title>Whole Genome Sequences of Three Symbiotic Endozoicomonas Bacteria.</title>
        <authorList>
            <person name="Neave M.J."/>
            <person name="Apprill A."/>
            <person name="Voolstra C.R."/>
        </authorList>
    </citation>
    <scope>NUCLEOTIDE SEQUENCE [LARGE SCALE GENOMIC DNA]</scope>
    <source>
        <strain evidence="1 2">LMG 24815</strain>
    </source>
</reference>
<name>A0A081N3B5_9GAMM</name>
<evidence type="ECO:0008006" key="3">
    <source>
        <dbReference type="Google" id="ProtNLM"/>
    </source>
</evidence>
<comment type="caution">
    <text evidence="1">The sequence shown here is derived from an EMBL/GenBank/DDBJ whole genome shotgun (WGS) entry which is preliminary data.</text>
</comment>
<evidence type="ECO:0000313" key="1">
    <source>
        <dbReference type="EMBL" id="KEQ12938.1"/>
    </source>
</evidence>
<dbReference type="RefSeq" id="WP_034878386.1">
    <property type="nucleotide sequence ID" value="NZ_JOKG01000004.1"/>
</dbReference>
<dbReference type="EMBL" id="JOKG01000004">
    <property type="protein sequence ID" value="KEQ12938.1"/>
    <property type="molecule type" value="Genomic_DNA"/>
</dbReference>
<evidence type="ECO:0000313" key="2">
    <source>
        <dbReference type="Proteomes" id="UP000028006"/>
    </source>
</evidence>
<protein>
    <recommendedName>
        <fullName evidence="3">Coil containing protein</fullName>
    </recommendedName>
</protein>
<dbReference type="Proteomes" id="UP000028006">
    <property type="component" value="Unassembled WGS sequence"/>
</dbReference>
<dbReference type="eggNOG" id="ENOG50315F0">
    <property type="taxonomic scope" value="Bacteria"/>
</dbReference>
<keyword evidence="2" id="KW-1185">Reference proteome</keyword>
<proteinExistence type="predicted"/>
<accession>A0A081N3B5</accession>
<organism evidence="1 2">
    <name type="scientific">Endozoicomonas montiporae</name>
    <dbReference type="NCBI Taxonomy" id="1027273"/>
    <lineage>
        <taxon>Bacteria</taxon>
        <taxon>Pseudomonadati</taxon>
        <taxon>Pseudomonadota</taxon>
        <taxon>Gammaproteobacteria</taxon>
        <taxon>Oceanospirillales</taxon>
        <taxon>Endozoicomonadaceae</taxon>
        <taxon>Endozoicomonas</taxon>
    </lineage>
</organism>
<sequence>MNFSKIASGLSNVLTGGLADTVYDAIKTYFPPDMPMEEKGKIMLDLKRLELEKKQQSDQVLLDAEREITQRISELEGTAKDLRSLPIVGRMVLFARGSQRPIWGFYTIWLDYQWFTSWTLSEYQQKALIAINLLVLGFLFGERAVKNVAPWLIQAIEKRKESA</sequence>
<dbReference type="AlphaFoldDB" id="A0A081N3B5"/>
<gene>
    <name evidence="1" type="ORF">GZ77_21135</name>
</gene>